<dbReference type="EMBL" id="VBOZ01000005">
    <property type="protein sequence ID" value="TMQ67032.1"/>
    <property type="molecule type" value="Genomic_DNA"/>
</dbReference>
<dbReference type="PANTHER" id="PTHR30106:SF1">
    <property type="entry name" value="UPF0324 MEMBRANE PROTEIN FN0533"/>
    <property type="match status" value="1"/>
</dbReference>
<comment type="subcellular location">
    <subcellularLocation>
        <location evidence="1">Cell membrane</location>
        <topology evidence="1">Multi-pass membrane protein</topology>
    </subcellularLocation>
</comment>
<sequence>MPSQSPRLVDVLPGLALAVLVGLSARVVHNYLPTQLASALGEVIFAVLIGLIVGNIGPLPLTLAPGIRFSFQTVLRAAIVLLGAAFSFQQVLAIGGKAVGMIVILMSLALTAAHLLSRLAGVPGRLATLIGVGTAVCGNSAIVATAPVIRARDEEVSFAVATNTLFGTLAVLLYPVIGRLLHFGDAQFGTWVGTAVNDTSQVVAAGFAYSDAAGRLATAVKLTRNALMGLVIVGVGLAYARAGAATKAPGDGWARFQQSFPLFVIGFLAMALVNSLGGLRWLSGVIGHDVGSILRETSRAMILVALAGVGLSTRLQAMRRTGWKPFAIGFAVAALTSGASLLLIHFLGPASG</sequence>
<proteinExistence type="inferred from homology"/>
<comment type="caution">
    <text evidence="8">The sequence shown here is derived from an EMBL/GenBank/DDBJ whole genome shotgun (WGS) entry which is preliminary data.</text>
</comment>
<keyword evidence="5 7" id="KW-1133">Transmembrane helix</keyword>
<feature type="transmembrane region" description="Helical" evidence="7">
    <location>
        <begin position="12"/>
        <end position="29"/>
    </location>
</feature>
<organism evidence="8 9">
    <name type="scientific">Eiseniibacteriota bacterium</name>
    <dbReference type="NCBI Taxonomy" id="2212470"/>
    <lineage>
        <taxon>Bacteria</taxon>
        <taxon>Candidatus Eiseniibacteriota</taxon>
    </lineage>
</organism>
<evidence type="ECO:0000313" key="8">
    <source>
        <dbReference type="EMBL" id="TMQ67032.1"/>
    </source>
</evidence>
<reference evidence="8 9" key="1">
    <citation type="journal article" date="2019" name="Nat. Microbiol.">
        <title>Mediterranean grassland soil C-N compound turnover is dependent on rainfall and depth, and is mediated by genomically divergent microorganisms.</title>
        <authorList>
            <person name="Diamond S."/>
            <person name="Andeer P.F."/>
            <person name="Li Z."/>
            <person name="Crits-Christoph A."/>
            <person name="Burstein D."/>
            <person name="Anantharaman K."/>
            <person name="Lane K.R."/>
            <person name="Thomas B.C."/>
            <person name="Pan C."/>
            <person name="Northen T.R."/>
            <person name="Banfield J.F."/>
        </authorList>
    </citation>
    <scope>NUCLEOTIDE SEQUENCE [LARGE SCALE GENOMIC DNA]</scope>
    <source>
        <strain evidence="8">WS_9</strain>
    </source>
</reference>
<keyword evidence="3" id="KW-1003">Cell membrane</keyword>
<keyword evidence="6 7" id="KW-0472">Membrane</keyword>
<keyword evidence="4 7" id="KW-0812">Transmembrane</keyword>
<dbReference type="Pfam" id="PF03601">
    <property type="entry name" value="Cons_hypoth698"/>
    <property type="match status" value="1"/>
</dbReference>
<evidence type="ECO:0000256" key="2">
    <source>
        <dbReference type="ARBA" id="ARBA00007977"/>
    </source>
</evidence>
<feature type="transmembrane region" description="Helical" evidence="7">
    <location>
        <begin position="69"/>
        <end position="86"/>
    </location>
</feature>
<evidence type="ECO:0000256" key="6">
    <source>
        <dbReference type="ARBA" id="ARBA00023136"/>
    </source>
</evidence>
<accession>A0A538TTS0</accession>
<feature type="transmembrane region" description="Helical" evidence="7">
    <location>
        <begin position="156"/>
        <end position="177"/>
    </location>
</feature>
<feature type="transmembrane region" description="Helical" evidence="7">
    <location>
        <begin position="260"/>
        <end position="277"/>
    </location>
</feature>
<protein>
    <submittedName>
        <fullName evidence="8">Putative sulfate exporter family transporter</fullName>
    </submittedName>
</protein>
<feature type="transmembrane region" description="Helical" evidence="7">
    <location>
        <begin position="327"/>
        <end position="347"/>
    </location>
</feature>
<feature type="transmembrane region" description="Helical" evidence="7">
    <location>
        <begin position="222"/>
        <end position="240"/>
    </location>
</feature>
<dbReference type="PANTHER" id="PTHR30106">
    <property type="entry name" value="INNER MEMBRANE PROTEIN YEIH-RELATED"/>
    <property type="match status" value="1"/>
</dbReference>
<feature type="transmembrane region" description="Helical" evidence="7">
    <location>
        <begin position="98"/>
        <end position="120"/>
    </location>
</feature>
<evidence type="ECO:0000256" key="1">
    <source>
        <dbReference type="ARBA" id="ARBA00004651"/>
    </source>
</evidence>
<evidence type="ECO:0000256" key="3">
    <source>
        <dbReference type="ARBA" id="ARBA00022475"/>
    </source>
</evidence>
<dbReference type="AlphaFoldDB" id="A0A538TTS0"/>
<dbReference type="InterPro" id="IPR018383">
    <property type="entry name" value="UPF0324_pro"/>
</dbReference>
<dbReference type="Proteomes" id="UP000317691">
    <property type="component" value="Unassembled WGS sequence"/>
</dbReference>
<dbReference type="GO" id="GO:0005886">
    <property type="term" value="C:plasma membrane"/>
    <property type="evidence" value="ECO:0007669"/>
    <property type="project" value="UniProtKB-SubCell"/>
</dbReference>
<evidence type="ECO:0000256" key="7">
    <source>
        <dbReference type="SAM" id="Phobius"/>
    </source>
</evidence>
<name>A0A538TTS0_UNCEI</name>
<gene>
    <name evidence="8" type="ORF">E6K79_00965</name>
</gene>
<evidence type="ECO:0000313" key="9">
    <source>
        <dbReference type="Proteomes" id="UP000317691"/>
    </source>
</evidence>
<evidence type="ECO:0000256" key="5">
    <source>
        <dbReference type="ARBA" id="ARBA00022989"/>
    </source>
</evidence>
<evidence type="ECO:0000256" key="4">
    <source>
        <dbReference type="ARBA" id="ARBA00022692"/>
    </source>
</evidence>
<comment type="similarity">
    <text evidence="2">Belongs to the UPF0324 family.</text>
</comment>
<feature type="transmembrane region" description="Helical" evidence="7">
    <location>
        <begin position="36"/>
        <end position="57"/>
    </location>
</feature>
<feature type="transmembrane region" description="Helical" evidence="7">
    <location>
        <begin position="126"/>
        <end position="149"/>
    </location>
</feature>